<evidence type="ECO:0000313" key="2">
    <source>
        <dbReference type="Proteomes" id="UP000762676"/>
    </source>
</evidence>
<gene>
    <name evidence="1" type="ORF">ElyMa_000777000</name>
</gene>
<accession>A0AAV4GWL7</accession>
<keyword evidence="2" id="KW-1185">Reference proteome</keyword>
<reference evidence="1 2" key="1">
    <citation type="journal article" date="2021" name="Elife">
        <title>Chloroplast acquisition without the gene transfer in kleptoplastic sea slugs, Plakobranchus ocellatus.</title>
        <authorList>
            <person name="Maeda T."/>
            <person name="Takahashi S."/>
            <person name="Yoshida T."/>
            <person name="Shimamura S."/>
            <person name="Takaki Y."/>
            <person name="Nagai Y."/>
            <person name="Toyoda A."/>
            <person name="Suzuki Y."/>
            <person name="Arimoto A."/>
            <person name="Ishii H."/>
            <person name="Satoh N."/>
            <person name="Nishiyama T."/>
            <person name="Hasebe M."/>
            <person name="Maruyama T."/>
            <person name="Minagawa J."/>
            <person name="Obokata J."/>
            <person name="Shigenobu S."/>
        </authorList>
    </citation>
    <scope>NUCLEOTIDE SEQUENCE [LARGE SCALE GENOMIC DNA]</scope>
</reference>
<dbReference type="Proteomes" id="UP000762676">
    <property type="component" value="Unassembled WGS sequence"/>
</dbReference>
<protein>
    <recommendedName>
        <fullName evidence="3">DUF4371 domain-containing protein</fullName>
    </recommendedName>
</protein>
<dbReference type="InterPro" id="IPR012337">
    <property type="entry name" value="RNaseH-like_sf"/>
</dbReference>
<organism evidence="1 2">
    <name type="scientific">Elysia marginata</name>
    <dbReference type="NCBI Taxonomy" id="1093978"/>
    <lineage>
        <taxon>Eukaryota</taxon>
        <taxon>Metazoa</taxon>
        <taxon>Spiralia</taxon>
        <taxon>Lophotrochozoa</taxon>
        <taxon>Mollusca</taxon>
        <taxon>Gastropoda</taxon>
        <taxon>Heterobranchia</taxon>
        <taxon>Euthyneura</taxon>
        <taxon>Panpulmonata</taxon>
        <taxon>Sacoglossa</taxon>
        <taxon>Placobranchoidea</taxon>
        <taxon>Plakobranchidae</taxon>
        <taxon>Elysia</taxon>
    </lineage>
</organism>
<dbReference type="PANTHER" id="PTHR37162:SF1">
    <property type="entry name" value="BED-TYPE DOMAIN-CONTAINING PROTEIN"/>
    <property type="match status" value="1"/>
</dbReference>
<name>A0AAV4GWL7_9GAST</name>
<dbReference type="PANTHER" id="PTHR37162">
    <property type="entry name" value="HAT FAMILY DIMERISATION DOMAINCONTAINING PROTEIN-RELATED"/>
    <property type="match status" value="1"/>
</dbReference>
<comment type="caution">
    <text evidence="1">The sequence shown here is derived from an EMBL/GenBank/DDBJ whole genome shotgun (WGS) entry which is preliminary data.</text>
</comment>
<sequence>MGSLKCIENGSDVSDLEKDVRNSWKWHWLEEECESGRKFSSWCKKFNEPGKCVRIICSKTINYGSSGKKALKLHAENGDHTSRVRGSVMSSKIVSSSGSDGSYNKSLQDKCAEVKSVVGLFLSEHCLPFSLASDLLSFAQRLSKDTVALNSVTLSATSATYNTTHGVAHYVKQSLSDKLKDVFFSMNIDEATTSAGNKILNILVQYYEEDEKRCVVDLLQSRQVNIANSSNLLDAVDDVLSERGLKWDQVVSVLMDNCSALRGVKTGLEAKMRAKNQHLLDISRDTVHMVNNAAKKFFVGLDKDIFSVTELASDLYYDI</sequence>
<proteinExistence type="predicted"/>
<dbReference type="EMBL" id="BMAT01001593">
    <property type="protein sequence ID" value="GFR88745.1"/>
    <property type="molecule type" value="Genomic_DNA"/>
</dbReference>
<dbReference type="SUPFAM" id="SSF53098">
    <property type="entry name" value="Ribonuclease H-like"/>
    <property type="match status" value="1"/>
</dbReference>
<evidence type="ECO:0000313" key="1">
    <source>
        <dbReference type="EMBL" id="GFR88745.1"/>
    </source>
</evidence>
<evidence type="ECO:0008006" key="3">
    <source>
        <dbReference type="Google" id="ProtNLM"/>
    </source>
</evidence>
<dbReference type="AlphaFoldDB" id="A0AAV4GWL7"/>